<evidence type="ECO:0000256" key="1">
    <source>
        <dbReference type="SAM" id="SignalP"/>
    </source>
</evidence>
<dbReference type="HOGENOM" id="CLU_2427832_0_0_1"/>
<keyword evidence="3" id="KW-1185">Reference proteome</keyword>
<dbReference type="EMBL" id="KN833006">
    <property type="protein sequence ID" value="KIM80007.1"/>
    <property type="molecule type" value="Genomic_DNA"/>
</dbReference>
<evidence type="ECO:0008006" key="4">
    <source>
        <dbReference type="Google" id="ProtNLM"/>
    </source>
</evidence>
<keyword evidence="1" id="KW-0732">Signal</keyword>
<protein>
    <recommendedName>
        <fullName evidence="4">Secreted protein</fullName>
    </recommendedName>
</protein>
<reference evidence="3" key="2">
    <citation type="submission" date="2015-01" db="EMBL/GenBank/DDBJ databases">
        <title>Evolutionary Origins and Diversification of the Mycorrhizal Mutualists.</title>
        <authorList>
            <consortium name="DOE Joint Genome Institute"/>
            <consortium name="Mycorrhizal Genomics Consortium"/>
            <person name="Kohler A."/>
            <person name="Kuo A."/>
            <person name="Nagy L.G."/>
            <person name="Floudas D."/>
            <person name="Copeland A."/>
            <person name="Barry K.W."/>
            <person name="Cichocki N."/>
            <person name="Veneault-Fourrey C."/>
            <person name="LaButti K."/>
            <person name="Lindquist E.A."/>
            <person name="Lipzen A."/>
            <person name="Lundell T."/>
            <person name="Morin E."/>
            <person name="Murat C."/>
            <person name="Riley R."/>
            <person name="Ohm R."/>
            <person name="Sun H."/>
            <person name="Tunlid A."/>
            <person name="Henrissat B."/>
            <person name="Grigoriev I.V."/>
            <person name="Hibbett D.S."/>
            <person name="Martin F."/>
        </authorList>
    </citation>
    <scope>NUCLEOTIDE SEQUENCE [LARGE SCALE GENOMIC DNA]</scope>
    <source>
        <strain evidence="3">F 1598</strain>
    </source>
</reference>
<accession>A0A0C3BRP1</accession>
<dbReference type="Proteomes" id="UP000054166">
    <property type="component" value="Unassembled WGS sequence"/>
</dbReference>
<dbReference type="AlphaFoldDB" id="A0A0C3BRP1"/>
<proteinExistence type="predicted"/>
<evidence type="ECO:0000313" key="3">
    <source>
        <dbReference type="Proteomes" id="UP000054166"/>
    </source>
</evidence>
<feature type="chain" id="PRO_5002161817" description="Secreted protein" evidence="1">
    <location>
        <begin position="17"/>
        <end position="91"/>
    </location>
</feature>
<sequence length="91" mass="9631">MYVFIFAYIAMVAVCAFSFNSSLSSNYVCWSLVTLNICRGGSKLIDGCAISAAEAVVCSSTVTSSGKLPDSQKRDGGKEDLLLQDAVLHQG</sequence>
<feature type="signal peptide" evidence="1">
    <location>
        <begin position="1"/>
        <end position="16"/>
    </location>
</feature>
<gene>
    <name evidence="2" type="ORF">PILCRDRAFT_822836</name>
</gene>
<organism evidence="2 3">
    <name type="scientific">Piloderma croceum (strain F 1598)</name>
    <dbReference type="NCBI Taxonomy" id="765440"/>
    <lineage>
        <taxon>Eukaryota</taxon>
        <taxon>Fungi</taxon>
        <taxon>Dikarya</taxon>
        <taxon>Basidiomycota</taxon>
        <taxon>Agaricomycotina</taxon>
        <taxon>Agaricomycetes</taxon>
        <taxon>Agaricomycetidae</taxon>
        <taxon>Atheliales</taxon>
        <taxon>Atheliaceae</taxon>
        <taxon>Piloderma</taxon>
    </lineage>
</organism>
<evidence type="ECO:0000313" key="2">
    <source>
        <dbReference type="EMBL" id="KIM80007.1"/>
    </source>
</evidence>
<name>A0A0C3BRP1_PILCF</name>
<reference evidence="2 3" key="1">
    <citation type="submission" date="2014-04" db="EMBL/GenBank/DDBJ databases">
        <authorList>
            <consortium name="DOE Joint Genome Institute"/>
            <person name="Kuo A."/>
            <person name="Tarkka M."/>
            <person name="Buscot F."/>
            <person name="Kohler A."/>
            <person name="Nagy L.G."/>
            <person name="Floudas D."/>
            <person name="Copeland A."/>
            <person name="Barry K.W."/>
            <person name="Cichocki N."/>
            <person name="Veneault-Fourrey C."/>
            <person name="LaButti K."/>
            <person name="Lindquist E.A."/>
            <person name="Lipzen A."/>
            <person name="Lundell T."/>
            <person name="Morin E."/>
            <person name="Murat C."/>
            <person name="Sun H."/>
            <person name="Tunlid A."/>
            <person name="Henrissat B."/>
            <person name="Grigoriev I.V."/>
            <person name="Hibbett D.S."/>
            <person name="Martin F."/>
            <person name="Nordberg H.P."/>
            <person name="Cantor M.N."/>
            <person name="Hua S.X."/>
        </authorList>
    </citation>
    <scope>NUCLEOTIDE SEQUENCE [LARGE SCALE GENOMIC DNA]</scope>
    <source>
        <strain evidence="2 3">F 1598</strain>
    </source>
</reference>
<dbReference type="InParanoid" id="A0A0C3BRP1"/>